<keyword evidence="2" id="KW-1185">Reference proteome</keyword>
<gene>
    <name evidence="1" type="ORF">GA0111570_103101</name>
</gene>
<dbReference type="GO" id="GO:0005829">
    <property type="term" value="C:cytosol"/>
    <property type="evidence" value="ECO:0007669"/>
    <property type="project" value="TreeGrafter"/>
</dbReference>
<evidence type="ECO:0008006" key="3">
    <source>
        <dbReference type="Google" id="ProtNLM"/>
    </source>
</evidence>
<name>A0A1G6GFK9_9ACTN</name>
<proteinExistence type="predicted"/>
<dbReference type="Gene3D" id="3.30.1240.10">
    <property type="match status" value="1"/>
</dbReference>
<dbReference type="InterPro" id="IPR023214">
    <property type="entry name" value="HAD_sf"/>
</dbReference>
<evidence type="ECO:0000313" key="1">
    <source>
        <dbReference type="EMBL" id="SDB80781.1"/>
    </source>
</evidence>
<protein>
    <recommendedName>
        <fullName evidence="3">Cof subfamily of IIB subfamily of haloacid dehalogenase superfamily/HAD-superfamily hydrolase, subfamily IIB</fullName>
    </recommendedName>
</protein>
<dbReference type="PANTHER" id="PTHR10000:SF8">
    <property type="entry name" value="HAD SUPERFAMILY HYDROLASE-LIKE, TYPE 3"/>
    <property type="match status" value="1"/>
</dbReference>
<dbReference type="RefSeq" id="WP_092607447.1">
    <property type="nucleotide sequence ID" value="NZ_FMYF01000003.1"/>
</dbReference>
<dbReference type="AlphaFoldDB" id="A0A1G6GFK9"/>
<dbReference type="PANTHER" id="PTHR10000">
    <property type="entry name" value="PHOSPHOSERINE PHOSPHATASE"/>
    <property type="match status" value="1"/>
</dbReference>
<dbReference type="GO" id="GO:0000287">
    <property type="term" value="F:magnesium ion binding"/>
    <property type="evidence" value="ECO:0007669"/>
    <property type="project" value="TreeGrafter"/>
</dbReference>
<reference evidence="1 2" key="1">
    <citation type="submission" date="2016-06" db="EMBL/GenBank/DDBJ databases">
        <authorList>
            <person name="Olsen C.W."/>
            <person name="Carey S."/>
            <person name="Hinshaw L."/>
            <person name="Karasin A.I."/>
        </authorList>
    </citation>
    <scope>NUCLEOTIDE SEQUENCE [LARGE SCALE GENOMIC DNA]</scope>
    <source>
        <strain evidence="1 2">LZ-22</strain>
    </source>
</reference>
<dbReference type="GO" id="GO:0016791">
    <property type="term" value="F:phosphatase activity"/>
    <property type="evidence" value="ECO:0007669"/>
    <property type="project" value="TreeGrafter"/>
</dbReference>
<dbReference type="STRING" id="1577474.GA0111570_103101"/>
<dbReference type="OrthoDB" id="3180855at2"/>
<sequence>MPSAEAGLPPVRLVATDLDNTLLRTDKSVSPRTEAALRAAAQAGVAVVPVTARQRLGVLAVAPVFVELADAFGGWAVCSNGALGVHLASGERLFEATMAVAAQRGLVDRLTEAVPDIRFCAVRDGGDGFFVEPGYAELTVWSDHNRDPRQMQVVDRAALAAAPNLKMVARHPELGPRDLLATFATLDLPGLRATSSGAQFLEISATGIGKAYGLGRLADHLGIAPGQVVALGDGLNDLDMLAWAGRGIAVANAEPELLAAADEVAPGCDEDGFAQVLEAVLAGRSDRWSGQATGILT</sequence>
<dbReference type="Pfam" id="PF08282">
    <property type="entry name" value="Hydrolase_3"/>
    <property type="match status" value="1"/>
</dbReference>
<dbReference type="Proteomes" id="UP000199086">
    <property type="component" value="Unassembled WGS sequence"/>
</dbReference>
<dbReference type="InterPro" id="IPR036412">
    <property type="entry name" value="HAD-like_sf"/>
</dbReference>
<accession>A0A1G6GFK9</accession>
<dbReference type="EMBL" id="FMYF01000003">
    <property type="protein sequence ID" value="SDB80781.1"/>
    <property type="molecule type" value="Genomic_DNA"/>
</dbReference>
<dbReference type="Gene3D" id="3.40.50.1000">
    <property type="entry name" value="HAD superfamily/HAD-like"/>
    <property type="match status" value="1"/>
</dbReference>
<dbReference type="SUPFAM" id="SSF56784">
    <property type="entry name" value="HAD-like"/>
    <property type="match status" value="1"/>
</dbReference>
<organism evidence="1 2">
    <name type="scientific">Raineyella antarctica</name>
    <dbReference type="NCBI Taxonomy" id="1577474"/>
    <lineage>
        <taxon>Bacteria</taxon>
        <taxon>Bacillati</taxon>
        <taxon>Actinomycetota</taxon>
        <taxon>Actinomycetes</taxon>
        <taxon>Propionibacteriales</taxon>
        <taxon>Propionibacteriaceae</taxon>
        <taxon>Raineyella</taxon>
    </lineage>
</organism>
<evidence type="ECO:0000313" key="2">
    <source>
        <dbReference type="Proteomes" id="UP000199086"/>
    </source>
</evidence>